<dbReference type="Gene3D" id="2.60.120.380">
    <property type="match status" value="1"/>
</dbReference>
<proteinExistence type="predicted"/>
<reference evidence="1" key="2">
    <citation type="journal article" date="2021" name="Microbiome">
        <title>Successional dynamics and alternative stable states in a saline activated sludge microbial community over 9 years.</title>
        <authorList>
            <person name="Wang Y."/>
            <person name="Ye J."/>
            <person name="Ju F."/>
            <person name="Liu L."/>
            <person name="Boyd J.A."/>
            <person name="Deng Y."/>
            <person name="Parks D.H."/>
            <person name="Jiang X."/>
            <person name="Yin X."/>
            <person name="Woodcroft B.J."/>
            <person name="Tyson G.W."/>
            <person name="Hugenholtz P."/>
            <person name="Polz M.F."/>
            <person name="Zhang T."/>
        </authorList>
    </citation>
    <scope>NUCLEOTIDE SEQUENCE</scope>
    <source>
        <strain evidence="1">HKST-UBA02</strain>
    </source>
</reference>
<evidence type="ECO:0000313" key="2">
    <source>
        <dbReference type="Proteomes" id="UP000739538"/>
    </source>
</evidence>
<dbReference type="EMBL" id="JAGQHS010000459">
    <property type="protein sequence ID" value="MCA9759727.1"/>
    <property type="molecule type" value="Genomic_DNA"/>
</dbReference>
<accession>A0A956SGG5</accession>
<protein>
    <recommendedName>
        <fullName evidence="3">Peptidase C-terminal archaeal/bacterial domain-containing protein</fullName>
    </recommendedName>
</protein>
<gene>
    <name evidence="1" type="ORF">KDA27_28275</name>
</gene>
<dbReference type="Proteomes" id="UP000739538">
    <property type="component" value="Unassembled WGS sequence"/>
</dbReference>
<sequence length="187" mass="18960">MGSRSTATGDPGRRSLYAYGRPSLARAARPAVLALVALVALLTIAGGSPLAVGSALAGGPIVSGETQPGTLTSPTYLESWTFSGTSGHRVLISAVRASGSLDTRIRLKNPGGTEVVNTNSDRVDYQLLATGTYTIEIEDVGLNDAGTYALSFLNVTSGPYTSGTDPDGAAIGSGEVKAGTNDLADLD</sequence>
<name>A0A956SGG5_UNCEI</name>
<comment type="caution">
    <text evidence="1">The sequence shown here is derived from an EMBL/GenBank/DDBJ whole genome shotgun (WGS) entry which is preliminary data.</text>
</comment>
<organism evidence="1 2">
    <name type="scientific">Eiseniibacteriota bacterium</name>
    <dbReference type="NCBI Taxonomy" id="2212470"/>
    <lineage>
        <taxon>Bacteria</taxon>
        <taxon>Candidatus Eiseniibacteriota</taxon>
    </lineage>
</organism>
<dbReference type="AlphaFoldDB" id="A0A956SGG5"/>
<feature type="non-terminal residue" evidence="1">
    <location>
        <position position="187"/>
    </location>
</feature>
<evidence type="ECO:0000313" key="1">
    <source>
        <dbReference type="EMBL" id="MCA9759727.1"/>
    </source>
</evidence>
<evidence type="ECO:0008006" key="3">
    <source>
        <dbReference type="Google" id="ProtNLM"/>
    </source>
</evidence>
<reference evidence="1" key="1">
    <citation type="submission" date="2020-04" db="EMBL/GenBank/DDBJ databases">
        <authorList>
            <person name="Zhang T."/>
        </authorList>
    </citation>
    <scope>NUCLEOTIDE SEQUENCE</scope>
    <source>
        <strain evidence="1">HKST-UBA02</strain>
    </source>
</reference>